<dbReference type="Proteomes" id="UP001341840">
    <property type="component" value="Unassembled WGS sequence"/>
</dbReference>
<reference evidence="1 2" key="1">
    <citation type="journal article" date="2023" name="Plants (Basel)">
        <title>Bridging the Gap: Combining Genomics and Transcriptomics Approaches to Understand Stylosanthes scabra, an Orphan Legume from the Brazilian Caatinga.</title>
        <authorList>
            <person name="Ferreira-Neto J.R.C."/>
            <person name="da Silva M.D."/>
            <person name="Binneck E."/>
            <person name="de Melo N.F."/>
            <person name="da Silva R.H."/>
            <person name="de Melo A.L.T.M."/>
            <person name="Pandolfi V."/>
            <person name="Bustamante F.O."/>
            <person name="Brasileiro-Vidal A.C."/>
            <person name="Benko-Iseppon A.M."/>
        </authorList>
    </citation>
    <scope>NUCLEOTIDE SEQUENCE [LARGE SCALE GENOMIC DNA]</scope>
    <source>
        <tissue evidence="1">Leaves</tissue>
    </source>
</reference>
<evidence type="ECO:0000313" key="2">
    <source>
        <dbReference type="Proteomes" id="UP001341840"/>
    </source>
</evidence>
<protein>
    <submittedName>
        <fullName evidence="1">Uncharacterized protein</fullName>
    </submittedName>
</protein>
<sequence>MGVGLGTFSQVYLPSSEDAQVAKMLHPNRESISGISVALPADRQYVHLKLAFCQDSLIGKGNDKHSRKILGVGIASSGVAYCSDTVRCCGQELFVVTVYQAS</sequence>
<gene>
    <name evidence="1" type="ORF">PIB30_048568</name>
</gene>
<name>A0ABU6VGI6_9FABA</name>
<keyword evidence="2" id="KW-1185">Reference proteome</keyword>
<dbReference type="EMBL" id="JASCZI010151354">
    <property type="protein sequence ID" value="MED6172269.1"/>
    <property type="molecule type" value="Genomic_DNA"/>
</dbReference>
<organism evidence="1 2">
    <name type="scientific">Stylosanthes scabra</name>
    <dbReference type="NCBI Taxonomy" id="79078"/>
    <lineage>
        <taxon>Eukaryota</taxon>
        <taxon>Viridiplantae</taxon>
        <taxon>Streptophyta</taxon>
        <taxon>Embryophyta</taxon>
        <taxon>Tracheophyta</taxon>
        <taxon>Spermatophyta</taxon>
        <taxon>Magnoliopsida</taxon>
        <taxon>eudicotyledons</taxon>
        <taxon>Gunneridae</taxon>
        <taxon>Pentapetalae</taxon>
        <taxon>rosids</taxon>
        <taxon>fabids</taxon>
        <taxon>Fabales</taxon>
        <taxon>Fabaceae</taxon>
        <taxon>Papilionoideae</taxon>
        <taxon>50 kb inversion clade</taxon>
        <taxon>dalbergioids sensu lato</taxon>
        <taxon>Dalbergieae</taxon>
        <taxon>Pterocarpus clade</taxon>
        <taxon>Stylosanthes</taxon>
    </lineage>
</organism>
<comment type="caution">
    <text evidence="1">The sequence shown here is derived from an EMBL/GenBank/DDBJ whole genome shotgun (WGS) entry which is preliminary data.</text>
</comment>
<proteinExistence type="predicted"/>
<evidence type="ECO:0000313" key="1">
    <source>
        <dbReference type="EMBL" id="MED6172269.1"/>
    </source>
</evidence>
<accession>A0ABU6VGI6</accession>